<dbReference type="PROSITE" id="PS50112">
    <property type="entry name" value="PAS"/>
    <property type="match status" value="2"/>
</dbReference>
<evidence type="ECO:0000256" key="5">
    <source>
        <dbReference type="ARBA" id="ARBA00022691"/>
    </source>
</evidence>
<dbReference type="PRINTS" id="PR00996">
    <property type="entry name" value="CHERMTFRASE"/>
</dbReference>
<evidence type="ECO:0000256" key="1">
    <source>
        <dbReference type="ARBA" id="ARBA00001541"/>
    </source>
</evidence>
<gene>
    <name evidence="10" type="ORF">MNV_910004</name>
</gene>
<dbReference type="GO" id="GO:0008983">
    <property type="term" value="F:protein-glutamate O-methyltransferase activity"/>
    <property type="evidence" value="ECO:0007669"/>
    <property type="project" value="UniProtKB-EC"/>
</dbReference>
<evidence type="ECO:0000259" key="9">
    <source>
        <dbReference type="PROSITE" id="PS50123"/>
    </source>
</evidence>
<evidence type="ECO:0000259" key="8">
    <source>
        <dbReference type="PROSITE" id="PS50113"/>
    </source>
</evidence>
<dbReference type="Proteomes" id="UP000218615">
    <property type="component" value="Unassembled WGS sequence"/>
</dbReference>
<evidence type="ECO:0000256" key="6">
    <source>
        <dbReference type="SAM" id="MobiDB-lite"/>
    </source>
</evidence>
<dbReference type="SUPFAM" id="SSF47757">
    <property type="entry name" value="Chemotaxis receptor methyltransferase CheR, N-terminal domain"/>
    <property type="match status" value="1"/>
</dbReference>
<dbReference type="InterPro" id="IPR022642">
    <property type="entry name" value="CheR_C"/>
</dbReference>
<keyword evidence="4 10" id="KW-0808">Transferase</keyword>
<dbReference type="InterPro" id="IPR022641">
    <property type="entry name" value="CheR_N"/>
</dbReference>
<dbReference type="Gene3D" id="3.30.450.20">
    <property type="entry name" value="PAS domain"/>
    <property type="match status" value="3"/>
</dbReference>
<dbReference type="AlphaFoldDB" id="A0A284VU66"/>
<dbReference type="PROSITE" id="PS50123">
    <property type="entry name" value="CHER"/>
    <property type="match status" value="1"/>
</dbReference>
<dbReference type="InterPro" id="IPR050903">
    <property type="entry name" value="Bact_Chemotaxis_MeTrfase"/>
</dbReference>
<dbReference type="SUPFAM" id="SSF53335">
    <property type="entry name" value="S-adenosyl-L-methionine-dependent methyltransferases"/>
    <property type="match status" value="1"/>
</dbReference>
<protein>
    <recommendedName>
        <fullName evidence="2">protein-glutamate O-methyltransferase</fullName>
        <ecNumber evidence="2">2.1.1.80</ecNumber>
    </recommendedName>
</protein>
<dbReference type="SMART" id="SM00091">
    <property type="entry name" value="PAS"/>
    <property type="match status" value="3"/>
</dbReference>
<feature type="domain" description="PAC" evidence="8">
    <location>
        <begin position="385"/>
        <end position="442"/>
    </location>
</feature>
<dbReference type="Gene3D" id="3.40.50.150">
    <property type="entry name" value="Vaccinia Virus protein VP39"/>
    <property type="match status" value="1"/>
</dbReference>
<dbReference type="GO" id="GO:0032259">
    <property type="term" value="P:methylation"/>
    <property type="evidence" value="ECO:0007669"/>
    <property type="project" value="UniProtKB-KW"/>
</dbReference>
<dbReference type="SMART" id="SM00138">
    <property type="entry name" value="MeTrc"/>
    <property type="match status" value="1"/>
</dbReference>
<dbReference type="InterPro" id="IPR035965">
    <property type="entry name" value="PAS-like_dom_sf"/>
</dbReference>
<dbReference type="InterPro" id="IPR036804">
    <property type="entry name" value="CheR_N_sf"/>
</dbReference>
<dbReference type="PANTHER" id="PTHR24422:SF10">
    <property type="entry name" value="CHEMOTAXIS PROTEIN METHYLTRANSFERASE 2"/>
    <property type="match status" value="1"/>
</dbReference>
<dbReference type="EC" id="2.1.1.80" evidence="2"/>
<dbReference type="PANTHER" id="PTHR24422">
    <property type="entry name" value="CHEMOTAXIS PROTEIN METHYLTRANSFERASE"/>
    <property type="match status" value="1"/>
</dbReference>
<feature type="region of interest" description="Disordered" evidence="6">
    <location>
        <begin position="504"/>
        <end position="527"/>
    </location>
</feature>
<evidence type="ECO:0000256" key="3">
    <source>
        <dbReference type="ARBA" id="ARBA00022603"/>
    </source>
</evidence>
<dbReference type="CDD" id="cd00130">
    <property type="entry name" value="PAS"/>
    <property type="match status" value="3"/>
</dbReference>
<dbReference type="EMBL" id="FZMP01000242">
    <property type="protein sequence ID" value="SNQ62830.1"/>
    <property type="molecule type" value="Genomic_DNA"/>
</dbReference>
<dbReference type="InterPro" id="IPR013656">
    <property type="entry name" value="PAS_4"/>
</dbReference>
<feature type="domain" description="PAC" evidence="8">
    <location>
        <begin position="615"/>
        <end position="669"/>
    </location>
</feature>
<evidence type="ECO:0000259" key="7">
    <source>
        <dbReference type="PROSITE" id="PS50112"/>
    </source>
</evidence>
<keyword evidence="5" id="KW-0949">S-adenosyl-L-methionine</keyword>
<feature type="region of interest" description="Disordered" evidence="6">
    <location>
        <begin position="458"/>
        <end position="477"/>
    </location>
</feature>
<dbReference type="InterPro" id="IPR000700">
    <property type="entry name" value="PAS-assoc_C"/>
</dbReference>
<feature type="domain" description="PAS" evidence="7">
    <location>
        <begin position="546"/>
        <end position="613"/>
    </location>
</feature>
<sequence>MSKNDSEAEEEVTENETKELEVLLQKIFEERGMDFREYKRASLKRRIQKRLEANNLTSYAEYIKLMDSSPDEYAKLFDTLLINVTEFFRDPEAFEVLEKEVIPQIISRKKKGDSIRIWSAGCASGEEPYSMGILLAEKLGESIYDYEIRIYATDIDENALIEARSGIYNESKLKNIKKEFIGKYFTRENGSYRISKIIRQRVIFGRQNLTKDAPISHLDLIVCRNVLIYFNHDLQNKLMMRFHYALDRDGYIFFGKSESMLMGSKLFKPLDKKWRIFKKSPDITAGLTVGEGQRAALEENLIDKAIRDARREFRVMDFYIQSIIQNISLSLIVIDRNNLITMWNQASEGLWLIKAENAIGRNFFETGMGERLAGIKERIDEVTRERINVRIEALEVIGYKGEKRFMDLTLVPLIDPNRELHGVIITSSDVTEDKKRKDELEKSNEEFKLLNEKLETANEELRSSDEELETANEELKSANEELETTIEELQSTSEELETSNEELQATNEELETTNEELRSTNEELDTTNEELRSTAEQLNSINMYNKTIVQSMNQSLIVLNRNGIITTWNPAAELLWGLKEEDTVGKSIFSFSPELGIKVEVLRQKIRQVVENRTTYREGALEHVVPSGEKRLMELTITPLIDIMDKPVGTVILSQDVTEEKRAEAIIQEARLYAESVVETIREPLLILDAQLRVKTANQAFYKNFNISPEEIENKFIYNLGKGQWDIPRLRELLEEILPKNSQFQDFEIEHEFPSIGRKIMSLNARRIYREGTGTQMILLAIEDITERRCGERS</sequence>
<keyword evidence="11" id="KW-1185">Reference proteome</keyword>
<evidence type="ECO:0000256" key="4">
    <source>
        <dbReference type="ARBA" id="ARBA00022679"/>
    </source>
</evidence>
<dbReference type="InterPro" id="IPR029063">
    <property type="entry name" value="SAM-dependent_MTases_sf"/>
</dbReference>
<dbReference type="Pfam" id="PF01739">
    <property type="entry name" value="CheR"/>
    <property type="match status" value="1"/>
</dbReference>
<comment type="catalytic activity">
    <reaction evidence="1">
        <text>L-glutamyl-[protein] + S-adenosyl-L-methionine = [protein]-L-glutamate 5-O-methyl ester + S-adenosyl-L-homocysteine</text>
        <dbReference type="Rhea" id="RHEA:24452"/>
        <dbReference type="Rhea" id="RHEA-COMP:10208"/>
        <dbReference type="Rhea" id="RHEA-COMP:10311"/>
        <dbReference type="ChEBI" id="CHEBI:29973"/>
        <dbReference type="ChEBI" id="CHEBI:57856"/>
        <dbReference type="ChEBI" id="CHEBI:59789"/>
        <dbReference type="ChEBI" id="CHEBI:82795"/>
        <dbReference type="EC" id="2.1.1.80"/>
    </reaction>
</comment>
<evidence type="ECO:0000313" key="10">
    <source>
        <dbReference type="EMBL" id="SNQ62830.1"/>
    </source>
</evidence>
<dbReference type="Pfam" id="PF08448">
    <property type="entry name" value="PAS_4"/>
    <property type="match status" value="3"/>
</dbReference>
<dbReference type="OrthoDB" id="3369at2157"/>
<proteinExistence type="predicted"/>
<accession>A0A284VU66</accession>
<reference evidence="11" key="1">
    <citation type="submission" date="2017-06" db="EMBL/GenBank/DDBJ databases">
        <authorList>
            <person name="Cremers G."/>
        </authorList>
    </citation>
    <scope>NUCLEOTIDE SEQUENCE [LARGE SCALE GENOMIC DNA]</scope>
</reference>
<dbReference type="NCBIfam" id="TIGR00229">
    <property type="entry name" value="sensory_box"/>
    <property type="match status" value="2"/>
</dbReference>
<dbReference type="PROSITE" id="PS50113">
    <property type="entry name" value="PAC"/>
    <property type="match status" value="2"/>
</dbReference>
<dbReference type="SUPFAM" id="SSF55785">
    <property type="entry name" value="PYP-like sensor domain (PAS domain)"/>
    <property type="match status" value="3"/>
</dbReference>
<dbReference type="Gene3D" id="1.20.120.330">
    <property type="entry name" value="Nucleotidyltransferases domain 2"/>
    <property type="match status" value="1"/>
</dbReference>
<dbReference type="RefSeq" id="WP_096207345.1">
    <property type="nucleotide sequence ID" value="NZ_FZMP01000242.1"/>
</dbReference>
<dbReference type="InterPro" id="IPR000780">
    <property type="entry name" value="CheR_MeTrfase"/>
</dbReference>
<feature type="domain" description="PAS" evidence="7">
    <location>
        <begin position="316"/>
        <end position="386"/>
    </location>
</feature>
<feature type="domain" description="CheR-type methyltransferase" evidence="9">
    <location>
        <begin position="18"/>
        <end position="280"/>
    </location>
</feature>
<dbReference type="Pfam" id="PF03705">
    <property type="entry name" value="CheR_N"/>
    <property type="match status" value="1"/>
</dbReference>
<name>A0A284VU66_9EURY</name>
<organism evidence="10 11">
    <name type="scientific">Candidatus Methanoperedens nitratireducens</name>
    <dbReference type="NCBI Taxonomy" id="1392998"/>
    <lineage>
        <taxon>Archaea</taxon>
        <taxon>Methanobacteriati</taxon>
        <taxon>Methanobacteriota</taxon>
        <taxon>Stenosarchaea group</taxon>
        <taxon>Methanomicrobia</taxon>
        <taxon>Methanosarcinales</taxon>
        <taxon>ANME-2 cluster</taxon>
        <taxon>Candidatus Methanoperedentaceae</taxon>
        <taxon>Candidatus Methanoperedens</taxon>
    </lineage>
</organism>
<keyword evidence="3 10" id="KW-0489">Methyltransferase</keyword>
<dbReference type="InterPro" id="IPR000014">
    <property type="entry name" value="PAS"/>
</dbReference>
<evidence type="ECO:0000313" key="11">
    <source>
        <dbReference type="Proteomes" id="UP000218615"/>
    </source>
</evidence>
<dbReference type="Gene3D" id="1.10.155.10">
    <property type="entry name" value="Chemotaxis receptor methyltransferase CheR, N-terminal domain"/>
    <property type="match status" value="1"/>
</dbReference>
<evidence type="ECO:0000256" key="2">
    <source>
        <dbReference type="ARBA" id="ARBA00012534"/>
    </source>
</evidence>